<evidence type="ECO:0000313" key="1">
    <source>
        <dbReference type="EMBL" id="JAD46696.1"/>
    </source>
</evidence>
<organism evidence="1">
    <name type="scientific">Arundo donax</name>
    <name type="common">Giant reed</name>
    <name type="synonym">Donax arundinaceus</name>
    <dbReference type="NCBI Taxonomy" id="35708"/>
    <lineage>
        <taxon>Eukaryota</taxon>
        <taxon>Viridiplantae</taxon>
        <taxon>Streptophyta</taxon>
        <taxon>Embryophyta</taxon>
        <taxon>Tracheophyta</taxon>
        <taxon>Spermatophyta</taxon>
        <taxon>Magnoliopsida</taxon>
        <taxon>Liliopsida</taxon>
        <taxon>Poales</taxon>
        <taxon>Poaceae</taxon>
        <taxon>PACMAD clade</taxon>
        <taxon>Arundinoideae</taxon>
        <taxon>Arundineae</taxon>
        <taxon>Arundo</taxon>
    </lineage>
</organism>
<dbReference type="EMBL" id="GBRH01251199">
    <property type="protein sequence ID" value="JAD46696.1"/>
    <property type="molecule type" value="Transcribed_RNA"/>
</dbReference>
<proteinExistence type="predicted"/>
<reference evidence="1" key="1">
    <citation type="submission" date="2014-09" db="EMBL/GenBank/DDBJ databases">
        <authorList>
            <person name="Magalhaes I.L.F."/>
            <person name="Oliveira U."/>
            <person name="Santos F.R."/>
            <person name="Vidigal T.H.D.A."/>
            <person name="Brescovit A.D."/>
            <person name="Santos A.J."/>
        </authorList>
    </citation>
    <scope>NUCLEOTIDE SEQUENCE</scope>
    <source>
        <tissue evidence="1">Shoot tissue taken approximately 20 cm above the soil surface</tissue>
    </source>
</reference>
<dbReference type="AlphaFoldDB" id="A0A0A9A6I1"/>
<sequence>MIRFVNNLCVCHCCLKYAVTTKLLNAIC</sequence>
<name>A0A0A9A6I1_ARUDO</name>
<protein>
    <submittedName>
        <fullName evidence="1">Uncharacterized protein</fullName>
    </submittedName>
</protein>
<accession>A0A0A9A6I1</accession>
<reference evidence="1" key="2">
    <citation type="journal article" date="2015" name="Data Brief">
        <title>Shoot transcriptome of the giant reed, Arundo donax.</title>
        <authorList>
            <person name="Barrero R.A."/>
            <person name="Guerrero F.D."/>
            <person name="Moolhuijzen P."/>
            <person name="Goolsby J.A."/>
            <person name="Tidwell J."/>
            <person name="Bellgard S.E."/>
            <person name="Bellgard M.I."/>
        </authorList>
    </citation>
    <scope>NUCLEOTIDE SEQUENCE</scope>
    <source>
        <tissue evidence="1">Shoot tissue taken approximately 20 cm above the soil surface</tissue>
    </source>
</reference>